<dbReference type="Pfam" id="PF06252">
    <property type="entry name" value="GemA"/>
    <property type="match status" value="1"/>
</dbReference>
<keyword evidence="2" id="KW-1185">Reference proteome</keyword>
<accession>A0ABM7W4U8</accession>
<dbReference type="RefSeq" id="WP_284153069.1">
    <property type="nucleotide sequence ID" value="NZ_AP025516.1"/>
</dbReference>
<sequence>MRKIVALWISLYKAGVVKDRSDRALQHYVKRMTGVDNLRWCDGDQVNKVCQALIEWCRRVDVDVDG</sequence>
<evidence type="ECO:0000313" key="2">
    <source>
        <dbReference type="Proteomes" id="UP000830055"/>
    </source>
</evidence>
<reference evidence="1 2" key="1">
    <citation type="submission" date="2022-01" db="EMBL/GenBank/DDBJ databases">
        <title>Desulfofustis limnae sp. nov., a novel mesophilic sulfate-reducing bacterium isolated from marsh soil.</title>
        <authorList>
            <person name="Watanabe M."/>
            <person name="Takahashi A."/>
            <person name="Kojima H."/>
            <person name="Fukui M."/>
        </authorList>
    </citation>
    <scope>NUCLEOTIDE SEQUENCE [LARGE SCALE GENOMIC DNA]</scope>
    <source>
        <strain evidence="1 2">PPLL</strain>
    </source>
</reference>
<evidence type="ECO:0008006" key="3">
    <source>
        <dbReference type="Google" id="ProtNLM"/>
    </source>
</evidence>
<dbReference type="InterPro" id="IPR009363">
    <property type="entry name" value="Phage_Mu_Gp16"/>
</dbReference>
<name>A0ABM7W4U8_9BACT</name>
<evidence type="ECO:0000313" key="1">
    <source>
        <dbReference type="EMBL" id="BDD85952.1"/>
    </source>
</evidence>
<protein>
    <recommendedName>
        <fullName evidence="3">Integrase</fullName>
    </recommendedName>
</protein>
<proteinExistence type="predicted"/>
<gene>
    <name evidence="1" type="ORF">DPPLL_03170</name>
</gene>
<organism evidence="1 2">
    <name type="scientific">Desulfofustis limnaeus</name>
    <dbReference type="NCBI Taxonomy" id="2740163"/>
    <lineage>
        <taxon>Bacteria</taxon>
        <taxon>Pseudomonadati</taxon>
        <taxon>Thermodesulfobacteriota</taxon>
        <taxon>Desulfobulbia</taxon>
        <taxon>Desulfobulbales</taxon>
        <taxon>Desulfocapsaceae</taxon>
        <taxon>Desulfofustis</taxon>
    </lineage>
</organism>
<dbReference type="EMBL" id="AP025516">
    <property type="protein sequence ID" value="BDD85952.1"/>
    <property type="molecule type" value="Genomic_DNA"/>
</dbReference>
<dbReference type="Proteomes" id="UP000830055">
    <property type="component" value="Chromosome"/>
</dbReference>